<accession>F2N9I0</accession>
<dbReference type="EMBL" id="CP002628">
    <property type="protein sequence ID" value="AEB07009.1"/>
    <property type="molecule type" value="Genomic_DNA"/>
</dbReference>
<feature type="region of interest" description="Disordered" evidence="1">
    <location>
        <begin position="264"/>
        <end position="285"/>
    </location>
</feature>
<feature type="compositionally biased region" description="Low complexity" evidence="1">
    <location>
        <begin position="268"/>
        <end position="285"/>
    </location>
</feature>
<evidence type="ECO:0000256" key="2">
    <source>
        <dbReference type="SAM" id="Phobius"/>
    </source>
</evidence>
<name>F2N9I0_CORGP</name>
<dbReference type="Pfam" id="PF10086">
    <property type="entry name" value="YhfC"/>
    <property type="match status" value="1"/>
</dbReference>
<feature type="transmembrane region" description="Helical" evidence="2">
    <location>
        <begin position="39"/>
        <end position="63"/>
    </location>
</feature>
<reference evidence="4" key="1">
    <citation type="journal article" date="2013" name="Stand. Genomic Sci.">
        <title>Complete genome sequence of Coriobacterium glomerans type strain (PW2(T)) from the midgut of Pyrrhocoris apterus L. (red soldier bug).</title>
        <authorList>
            <person name="Stackebrandt E."/>
            <person name="Zeytun A."/>
            <person name="Lapidus A."/>
            <person name="Nolan M."/>
            <person name="Lucas S."/>
            <person name="Hammon N."/>
            <person name="Deshpande S."/>
            <person name="Cheng J.F."/>
            <person name="Tapia R."/>
            <person name="Goodwin L.A."/>
            <person name="Pitluck S."/>
            <person name="Liolios K."/>
            <person name="Pagani I."/>
            <person name="Ivanova N."/>
            <person name="Mavromatis K."/>
            <person name="Mikhailova N."/>
            <person name="Huntemann M."/>
            <person name="Pati A."/>
            <person name="Chen A."/>
            <person name="Palaniappan K."/>
            <person name="Chang Y.J."/>
            <person name="Land M."/>
            <person name="Hauser L."/>
            <person name="Rohde M."/>
            <person name="Pukall R."/>
            <person name="Goker M."/>
            <person name="Detter J.C."/>
            <person name="Woyke T."/>
            <person name="Bristow J."/>
            <person name="Eisen J.A."/>
            <person name="Markowitz V."/>
            <person name="Hugenholtz P."/>
            <person name="Kyrpides N.C."/>
            <person name="Klenk H.P."/>
        </authorList>
    </citation>
    <scope>NUCLEOTIDE SEQUENCE</scope>
    <source>
        <strain evidence="4">ATCC 49209 / DSM 20642 / JCM 10262 / PW2</strain>
    </source>
</reference>
<dbReference type="PIRSF" id="PIRSF033101">
    <property type="entry name" value="UCP033101"/>
    <property type="match status" value="1"/>
</dbReference>
<proteinExistence type="predicted"/>
<organism evidence="3 4">
    <name type="scientific">Coriobacterium glomerans (strain ATCC 49209 / DSM 20642 / JCM 10262 / PW2)</name>
    <dbReference type="NCBI Taxonomy" id="700015"/>
    <lineage>
        <taxon>Bacteria</taxon>
        <taxon>Bacillati</taxon>
        <taxon>Actinomycetota</taxon>
        <taxon>Coriobacteriia</taxon>
        <taxon>Coriobacteriales</taxon>
        <taxon>Coriobacteriaceae</taxon>
        <taxon>Coriobacterium</taxon>
    </lineage>
</organism>
<dbReference type="AlphaFoldDB" id="F2N9I0"/>
<dbReference type="Proteomes" id="UP000006851">
    <property type="component" value="Chromosome"/>
</dbReference>
<keyword evidence="4" id="KW-1185">Reference proteome</keyword>
<evidence type="ECO:0008006" key="5">
    <source>
        <dbReference type="Google" id="ProtNLM"/>
    </source>
</evidence>
<protein>
    <recommendedName>
        <fullName evidence="5">YhfC family intramembrane metalloprotease</fullName>
    </recommendedName>
</protein>
<feature type="transmembrane region" description="Helical" evidence="2">
    <location>
        <begin position="75"/>
        <end position="100"/>
    </location>
</feature>
<dbReference type="InterPro" id="IPR011397">
    <property type="entry name" value="YhfC"/>
</dbReference>
<dbReference type="STRING" id="700015.Corgl_0897"/>
<gene>
    <name evidence="3" type="ordered locus">Corgl_0897</name>
</gene>
<sequence length="285" mass="30392">MVSIASIICLAASALIAVGGPFILFFVTRARLHVRFIPVLIGAVTFIVFAGVFEQILHGVVLFRLFPRLISTLPFVYALYGALAAGVFEELGRACAFLMLRRSHRPAEGVERAIGYGIGHGGIESLLGQGLQVLNELILAIMANSVGASQLIASLSADKQMVVEQQLQQLLANPSISWLLFGFERACSISFHIAASVIVWMAVSGLIRKSWIVGAILLHALSDFGAGLYQANALPIWATELWAIAVALLTIGVAVRLYRASRRKSAARPDSAEAAEPAPDVSSAG</sequence>
<feature type="transmembrane region" description="Helical" evidence="2">
    <location>
        <begin position="241"/>
        <end position="258"/>
    </location>
</feature>
<dbReference type="KEGG" id="cgo:Corgl_0897"/>
<keyword evidence="2" id="KW-1133">Transmembrane helix</keyword>
<feature type="transmembrane region" description="Helical" evidence="2">
    <location>
        <begin position="6"/>
        <end position="27"/>
    </location>
</feature>
<dbReference type="HOGENOM" id="CLU_076015_0_0_11"/>
<keyword evidence="2" id="KW-0812">Transmembrane</keyword>
<evidence type="ECO:0000313" key="4">
    <source>
        <dbReference type="Proteomes" id="UP000006851"/>
    </source>
</evidence>
<keyword evidence="2" id="KW-0472">Membrane</keyword>
<dbReference type="eggNOG" id="COG4377">
    <property type="taxonomic scope" value="Bacteria"/>
</dbReference>
<evidence type="ECO:0000313" key="3">
    <source>
        <dbReference type="EMBL" id="AEB07009.1"/>
    </source>
</evidence>
<evidence type="ECO:0000256" key="1">
    <source>
        <dbReference type="SAM" id="MobiDB-lite"/>
    </source>
</evidence>